<comment type="caution">
    <text evidence="1">The sequence shown here is derived from an EMBL/GenBank/DDBJ whole genome shotgun (WGS) entry which is preliminary data.</text>
</comment>
<reference evidence="1 2" key="1">
    <citation type="submission" date="2016-01" db="EMBL/GenBank/DDBJ databases">
        <authorList>
            <person name="Regsiter A."/>
            <person name="william w."/>
        </authorList>
    </citation>
    <scope>NUCLEOTIDE SEQUENCE [LARGE SCALE GENOMIC DNA]</scope>
    <source>
        <strain evidence="1 2">CFBP 6927</strain>
    </source>
</reference>
<sequence length="228" mass="25024">MLDELVVDGLPEREFCKEIEDLLRGDEADVAADRLKSLLSAVCGPGRPLPSRFLSVSPKSIELIGWSNLPARITDYDRGDNEISAIGIDLSWPGHIGLEPNDDGLLDPVIETNFYSDDTWPFSTSDRAGLLSGYDQYSCAWQGGFEEIDDTVQINGISDLYGAVYLLKGITEPESQTARVLGACYIVVLIYLALRDCAPRDVLSRPVAVILGSNEDYPYFNAPVFAAR</sequence>
<gene>
    <name evidence="1" type="ORF">AGR13a_Cc250181</name>
</gene>
<evidence type="ECO:0000313" key="1">
    <source>
        <dbReference type="EMBL" id="CUX26732.1"/>
    </source>
</evidence>
<keyword evidence="2" id="KW-1185">Reference proteome</keyword>
<evidence type="ECO:0000313" key="2">
    <source>
        <dbReference type="Proteomes" id="UP000191812"/>
    </source>
</evidence>
<organism evidence="1 2">
    <name type="scientific">Agrobacterium genomosp. 13 str. CFBP 6927</name>
    <dbReference type="NCBI Taxonomy" id="1183428"/>
    <lineage>
        <taxon>Bacteria</taxon>
        <taxon>Pseudomonadati</taxon>
        <taxon>Pseudomonadota</taxon>
        <taxon>Alphaproteobacteria</taxon>
        <taxon>Hyphomicrobiales</taxon>
        <taxon>Rhizobiaceae</taxon>
        <taxon>Rhizobium/Agrobacterium group</taxon>
        <taxon>Agrobacterium</taxon>
        <taxon>Agrobacterium tumefaciens complex</taxon>
    </lineage>
</organism>
<name>A0ABM9VEY4_9HYPH</name>
<protein>
    <submittedName>
        <fullName evidence="1">Uncharacterized protein</fullName>
    </submittedName>
</protein>
<accession>A0ABM9VEY4</accession>
<dbReference type="EMBL" id="FBWH01000018">
    <property type="protein sequence ID" value="CUX26732.1"/>
    <property type="molecule type" value="Genomic_DNA"/>
</dbReference>
<proteinExistence type="predicted"/>
<dbReference type="Proteomes" id="UP000191812">
    <property type="component" value="Unassembled WGS sequence"/>
</dbReference>